<keyword evidence="4" id="KW-0690">Ribosome biogenesis</keyword>
<protein>
    <recommendedName>
        <fullName evidence="3">Large ribosomal RNA subunit accumulation protein YceD</fullName>
    </recommendedName>
    <alternativeName>
        <fullName evidence="5">23S rRNA accumulation protein YceD</fullName>
    </alternativeName>
</protein>
<sequence length="178" mass="20766">MMRHPAAEQLPKHIEPWTIARSRKILKGSFPLMQTQELRQWAEKGKNIEVYLEGYLDQQHRAHLKGQLQLTLSLQCQRCLEPMPWNADIRFDYLLIHNESQEQQVEYGSETLICAEDDMDLAWFLEEEVLLAMPMIAKHDNCTMLINTVSETTPSDEGIKKETPFAQLKTLMNKKEQP</sequence>
<comment type="similarity">
    <text evidence="2">Belongs to the DUF177 domain family.</text>
</comment>
<dbReference type="InterPro" id="IPR003772">
    <property type="entry name" value="YceD"/>
</dbReference>
<dbReference type="GO" id="GO:0042254">
    <property type="term" value="P:ribosome biogenesis"/>
    <property type="evidence" value="ECO:0007669"/>
    <property type="project" value="UniProtKB-KW"/>
</dbReference>
<keyword evidence="7" id="KW-1185">Reference proteome</keyword>
<dbReference type="Proteomes" id="UP000254601">
    <property type="component" value="Unassembled WGS sequence"/>
</dbReference>
<evidence type="ECO:0000256" key="1">
    <source>
        <dbReference type="ARBA" id="ARBA00002868"/>
    </source>
</evidence>
<evidence type="ECO:0000256" key="2">
    <source>
        <dbReference type="ARBA" id="ARBA00010740"/>
    </source>
</evidence>
<dbReference type="OrthoDB" id="9786771at2"/>
<name>A0A380N088_9GAMM</name>
<comment type="function">
    <text evidence="1">Plays a role in synthesis, processing and/or stability of 23S rRNA.</text>
</comment>
<organism evidence="6 7">
    <name type="scientific">Suttonella ornithocola</name>
    <dbReference type="NCBI Taxonomy" id="279832"/>
    <lineage>
        <taxon>Bacteria</taxon>
        <taxon>Pseudomonadati</taxon>
        <taxon>Pseudomonadota</taxon>
        <taxon>Gammaproteobacteria</taxon>
        <taxon>Cardiobacteriales</taxon>
        <taxon>Cardiobacteriaceae</taxon>
        <taxon>Suttonella</taxon>
    </lineage>
</organism>
<evidence type="ECO:0000256" key="3">
    <source>
        <dbReference type="ARBA" id="ARBA00015716"/>
    </source>
</evidence>
<dbReference type="RefSeq" id="WP_072577041.1">
    <property type="nucleotide sequence ID" value="NZ_LWHB01000127.1"/>
</dbReference>
<evidence type="ECO:0000256" key="5">
    <source>
        <dbReference type="ARBA" id="ARBA00031841"/>
    </source>
</evidence>
<proteinExistence type="inferred from homology"/>
<reference evidence="6 7" key="1">
    <citation type="submission" date="2018-06" db="EMBL/GenBank/DDBJ databases">
        <authorList>
            <consortium name="Pathogen Informatics"/>
            <person name="Doyle S."/>
        </authorList>
    </citation>
    <scope>NUCLEOTIDE SEQUENCE [LARGE SCALE GENOMIC DNA]</scope>
    <source>
        <strain evidence="6 7">NCTC13337</strain>
    </source>
</reference>
<dbReference type="InterPro" id="IPR039255">
    <property type="entry name" value="YceD_bac"/>
</dbReference>
<evidence type="ECO:0000313" key="6">
    <source>
        <dbReference type="EMBL" id="SUO97938.1"/>
    </source>
</evidence>
<dbReference type="PANTHER" id="PTHR38099:SF1">
    <property type="entry name" value="LARGE RIBOSOMAL RNA SUBUNIT ACCUMULATION PROTEIN YCED"/>
    <property type="match status" value="1"/>
</dbReference>
<accession>A0A380N088</accession>
<gene>
    <name evidence="6" type="ORF">NCTC13337_02695</name>
</gene>
<evidence type="ECO:0000256" key="4">
    <source>
        <dbReference type="ARBA" id="ARBA00022517"/>
    </source>
</evidence>
<dbReference type="Pfam" id="PF02620">
    <property type="entry name" value="YceD"/>
    <property type="match status" value="1"/>
</dbReference>
<dbReference type="EMBL" id="UHIC01000001">
    <property type="protein sequence ID" value="SUO97938.1"/>
    <property type="molecule type" value="Genomic_DNA"/>
</dbReference>
<dbReference type="PANTHER" id="PTHR38099">
    <property type="entry name" value="LARGE RIBOSOMAL RNA SUBUNIT ACCUMULATION PROTEIN YCED"/>
    <property type="match status" value="1"/>
</dbReference>
<evidence type="ECO:0000313" key="7">
    <source>
        <dbReference type="Proteomes" id="UP000254601"/>
    </source>
</evidence>
<dbReference type="GO" id="GO:0005829">
    <property type="term" value="C:cytosol"/>
    <property type="evidence" value="ECO:0007669"/>
    <property type="project" value="TreeGrafter"/>
</dbReference>
<dbReference type="AlphaFoldDB" id="A0A380N088"/>